<dbReference type="OrthoDB" id="5600418at2759"/>
<keyword evidence="1" id="KW-0862">Zinc</keyword>
<dbReference type="EMBL" id="MCFA01000275">
    <property type="protein sequence ID" value="ORX95538.1"/>
    <property type="molecule type" value="Genomic_DNA"/>
</dbReference>
<dbReference type="STRING" id="1231657.A0A1Y1YC26"/>
<dbReference type="InterPro" id="IPR001841">
    <property type="entry name" value="Znf_RING"/>
</dbReference>
<proteinExistence type="predicted"/>
<name>A0A1Y1YC26_9PLEO</name>
<dbReference type="GO" id="GO:0008270">
    <property type="term" value="F:zinc ion binding"/>
    <property type="evidence" value="ECO:0007669"/>
    <property type="project" value="UniProtKB-KW"/>
</dbReference>
<dbReference type="PROSITE" id="PS50089">
    <property type="entry name" value="ZF_RING_2"/>
    <property type="match status" value="1"/>
</dbReference>
<feature type="domain" description="RING-type" evidence="2">
    <location>
        <begin position="19"/>
        <end position="66"/>
    </location>
</feature>
<evidence type="ECO:0000313" key="4">
    <source>
        <dbReference type="Proteomes" id="UP000193144"/>
    </source>
</evidence>
<feature type="non-terminal residue" evidence="3">
    <location>
        <position position="1"/>
    </location>
</feature>
<protein>
    <recommendedName>
        <fullName evidence="2">RING-type domain-containing protein</fullName>
    </recommendedName>
</protein>
<dbReference type="Gene3D" id="3.30.40.10">
    <property type="entry name" value="Zinc/RING finger domain, C3HC4 (zinc finger)"/>
    <property type="match status" value="1"/>
</dbReference>
<evidence type="ECO:0000313" key="3">
    <source>
        <dbReference type="EMBL" id="ORX95538.1"/>
    </source>
</evidence>
<evidence type="ECO:0000256" key="1">
    <source>
        <dbReference type="PROSITE-ProRule" id="PRU00175"/>
    </source>
</evidence>
<dbReference type="AlphaFoldDB" id="A0A1Y1YC26"/>
<reference evidence="3 4" key="1">
    <citation type="submission" date="2016-07" db="EMBL/GenBank/DDBJ databases">
        <title>Pervasive Adenine N6-methylation of Active Genes in Fungi.</title>
        <authorList>
            <consortium name="DOE Joint Genome Institute"/>
            <person name="Mondo S.J."/>
            <person name="Dannebaum R.O."/>
            <person name="Kuo R.C."/>
            <person name="Labutti K."/>
            <person name="Haridas S."/>
            <person name="Kuo A."/>
            <person name="Salamov A."/>
            <person name="Ahrendt S.R."/>
            <person name="Lipzen A."/>
            <person name="Sullivan W."/>
            <person name="Andreopoulos W.B."/>
            <person name="Clum A."/>
            <person name="Lindquist E."/>
            <person name="Daum C."/>
            <person name="Ramamoorthy G.K."/>
            <person name="Gryganskyi A."/>
            <person name="Culley D."/>
            <person name="Magnuson J.K."/>
            <person name="James T.Y."/>
            <person name="O'Malley M.A."/>
            <person name="Stajich J.E."/>
            <person name="Spatafora J.W."/>
            <person name="Visel A."/>
            <person name="Grigoriev I.V."/>
        </authorList>
    </citation>
    <scope>NUCLEOTIDE SEQUENCE [LARGE SCALE GENOMIC DNA]</scope>
    <source>
        <strain evidence="3 4">CBS 115471</strain>
    </source>
</reference>
<gene>
    <name evidence="3" type="ORF">BCR34DRAFT_498366</name>
</gene>
<accession>A0A1Y1YC26</accession>
<keyword evidence="1" id="KW-0863">Zinc-finger</keyword>
<evidence type="ECO:0000259" key="2">
    <source>
        <dbReference type="PROSITE" id="PS50089"/>
    </source>
</evidence>
<sequence>LNVLHPQIRNPAPLKDSECTICFQDLVAEEICTSSQHRPIALTCDQVFGYSCFQEWFREKDICPMCLKDFSSAEKCEHSPEEFIASHDRVIRWNLRRAWQAGIYEPHSHLDMLVLILGLTDEVRREVPSGEPKSAVQADVHESRRELIVLAGDRLGAVLEGDVDKFRKIARF</sequence>
<keyword evidence="1" id="KW-0479">Metal-binding</keyword>
<dbReference type="Pfam" id="PF13639">
    <property type="entry name" value="zf-RING_2"/>
    <property type="match status" value="1"/>
</dbReference>
<dbReference type="Proteomes" id="UP000193144">
    <property type="component" value="Unassembled WGS sequence"/>
</dbReference>
<comment type="caution">
    <text evidence="3">The sequence shown here is derived from an EMBL/GenBank/DDBJ whole genome shotgun (WGS) entry which is preliminary data.</text>
</comment>
<dbReference type="SUPFAM" id="SSF57850">
    <property type="entry name" value="RING/U-box"/>
    <property type="match status" value="1"/>
</dbReference>
<dbReference type="InterPro" id="IPR013083">
    <property type="entry name" value="Znf_RING/FYVE/PHD"/>
</dbReference>
<organism evidence="3 4">
    <name type="scientific">Clohesyomyces aquaticus</name>
    <dbReference type="NCBI Taxonomy" id="1231657"/>
    <lineage>
        <taxon>Eukaryota</taxon>
        <taxon>Fungi</taxon>
        <taxon>Dikarya</taxon>
        <taxon>Ascomycota</taxon>
        <taxon>Pezizomycotina</taxon>
        <taxon>Dothideomycetes</taxon>
        <taxon>Pleosporomycetidae</taxon>
        <taxon>Pleosporales</taxon>
        <taxon>Lindgomycetaceae</taxon>
        <taxon>Clohesyomyces</taxon>
    </lineage>
</organism>
<keyword evidence="4" id="KW-1185">Reference proteome</keyword>